<gene>
    <name evidence="1" type="ORF">FHR32_007225</name>
</gene>
<evidence type="ECO:0000313" key="1">
    <source>
        <dbReference type="EMBL" id="MBB4942825.1"/>
    </source>
</evidence>
<dbReference type="RefSeq" id="WP_184758783.1">
    <property type="nucleotide sequence ID" value="NZ_BAABEK010000073.1"/>
</dbReference>
<dbReference type="Proteomes" id="UP000534286">
    <property type="component" value="Unassembled WGS sequence"/>
</dbReference>
<organism evidence="1 2">
    <name type="scientific">Streptosporangium album</name>
    <dbReference type="NCBI Taxonomy" id="47479"/>
    <lineage>
        <taxon>Bacteria</taxon>
        <taxon>Bacillati</taxon>
        <taxon>Actinomycetota</taxon>
        <taxon>Actinomycetes</taxon>
        <taxon>Streptosporangiales</taxon>
        <taxon>Streptosporangiaceae</taxon>
        <taxon>Streptosporangium</taxon>
    </lineage>
</organism>
<sequence>MPSEATPPAPFDVADPTDADDAARLLTERYAAGADRLAWQEQGVTLSPEAAALAVLGDPSPSPDALVALVALTPRGQDVWDLYEHLAMTLARSLEQPVPWETLGRALNTSKQGAKQRFERRQRDAARLDAYRPELERPRPAAAGQRAWLDEHAVELRHVVTLLQFHRAELLAIDTHVAFAVHDLGRIHYMLGDADVLAGARRVMAAIEQAQQDRAALPSWDQVRLTERAWQVVDRLAVLVKLAP</sequence>
<comment type="caution">
    <text evidence="1">The sequence shown here is derived from an EMBL/GenBank/DDBJ whole genome shotgun (WGS) entry which is preliminary data.</text>
</comment>
<keyword evidence="2" id="KW-1185">Reference proteome</keyword>
<reference evidence="1 2" key="1">
    <citation type="submission" date="2020-08" db="EMBL/GenBank/DDBJ databases">
        <title>Sequencing the genomes of 1000 actinobacteria strains.</title>
        <authorList>
            <person name="Klenk H.-P."/>
        </authorList>
    </citation>
    <scope>NUCLEOTIDE SEQUENCE [LARGE SCALE GENOMIC DNA]</scope>
    <source>
        <strain evidence="1 2">DSM 43023</strain>
    </source>
</reference>
<protein>
    <submittedName>
        <fullName evidence="1">Uncharacterized protein</fullName>
    </submittedName>
</protein>
<evidence type="ECO:0000313" key="2">
    <source>
        <dbReference type="Proteomes" id="UP000534286"/>
    </source>
</evidence>
<dbReference type="EMBL" id="JACHJU010000004">
    <property type="protein sequence ID" value="MBB4942825.1"/>
    <property type="molecule type" value="Genomic_DNA"/>
</dbReference>
<name>A0A7W7WDX1_9ACTN</name>
<dbReference type="AlphaFoldDB" id="A0A7W7WDX1"/>
<proteinExistence type="predicted"/>
<accession>A0A7W7WDX1</accession>